<feature type="domain" description="GIY-YIG" evidence="1">
    <location>
        <begin position="18"/>
        <end position="111"/>
    </location>
</feature>
<dbReference type="STRING" id="1703779.AMJ83_03990"/>
<dbReference type="Proteomes" id="UP000051373">
    <property type="component" value="Unassembled WGS sequence"/>
</dbReference>
<dbReference type="InterPro" id="IPR000305">
    <property type="entry name" value="GIY-YIG_endonuc"/>
</dbReference>
<sequence length="130" mass="15155">MRTYLLRIHLEHPQVIRIGKLGTFLFAKGDYWYVGSAKRNLKQRVARHLCKEKKLHWHIDYLLQHAEITSIWCTNIREETLARSLSEKMDTPVSGFGSSDKRTRAHLFSGEEDDCFTAVRSLKLIPLLES</sequence>
<name>A0A0S8FV63_UNCW3</name>
<dbReference type="CDD" id="cd10441">
    <property type="entry name" value="GIY-YIG_COG1833"/>
    <property type="match status" value="1"/>
</dbReference>
<dbReference type="InterPro" id="IPR002837">
    <property type="entry name" value="DUF123"/>
</dbReference>
<protein>
    <recommendedName>
        <fullName evidence="1">GIY-YIG domain-containing protein</fullName>
    </recommendedName>
</protein>
<accession>A0A0S8FV63</accession>
<evidence type="ECO:0000259" key="1">
    <source>
        <dbReference type="SMART" id="SM00465"/>
    </source>
</evidence>
<proteinExistence type="predicted"/>
<comment type="caution">
    <text evidence="2">The sequence shown here is derived from an EMBL/GenBank/DDBJ whole genome shotgun (WGS) entry which is preliminary data.</text>
</comment>
<gene>
    <name evidence="2" type="ORF">AMJ83_03990</name>
</gene>
<dbReference type="SMART" id="SM00465">
    <property type="entry name" value="GIYc"/>
    <property type="match status" value="1"/>
</dbReference>
<evidence type="ECO:0000313" key="3">
    <source>
        <dbReference type="Proteomes" id="UP000051373"/>
    </source>
</evidence>
<reference evidence="2 3" key="1">
    <citation type="journal article" date="2015" name="Microbiome">
        <title>Genomic resolution of linkages in carbon, nitrogen, and sulfur cycling among widespread estuary sediment bacteria.</title>
        <authorList>
            <person name="Baker B.J."/>
            <person name="Lazar C.S."/>
            <person name="Teske A.P."/>
            <person name="Dick G.J."/>
        </authorList>
    </citation>
    <scope>NUCLEOTIDE SEQUENCE [LARGE SCALE GENOMIC DNA]</scope>
    <source>
        <strain evidence="2">SM23_42</strain>
    </source>
</reference>
<dbReference type="PANTHER" id="PTHR37460">
    <property type="entry name" value="ENDONUCLEASE III"/>
    <property type="match status" value="1"/>
</dbReference>
<evidence type="ECO:0000313" key="2">
    <source>
        <dbReference type="EMBL" id="KPK64193.1"/>
    </source>
</evidence>
<dbReference type="PANTHER" id="PTHR37460:SF1">
    <property type="entry name" value="ENDONUCLEASE III"/>
    <property type="match status" value="1"/>
</dbReference>
<dbReference type="Pfam" id="PF01986">
    <property type="entry name" value="DUF123"/>
    <property type="match status" value="1"/>
</dbReference>
<dbReference type="AlphaFoldDB" id="A0A0S8FV63"/>
<organism evidence="2 3">
    <name type="scientific">candidate division WOR_3 bacterium SM23_42</name>
    <dbReference type="NCBI Taxonomy" id="1703779"/>
    <lineage>
        <taxon>Bacteria</taxon>
        <taxon>Bacteria division WOR-3</taxon>
    </lineage>
</organism>
<dbReference type="EMBL" id="LJUJ01000005">
    <property type="protein sequence ID" value="KPK64193.1"/>
    <property type="molecule type" value="Genomic_DNA"/>
</dbReference>